<sequence length="244" mass="27437">MTNIDEFVVNLTSEATKGFKKHVDLPPIEMFSGSRKVKMVEADCQAKIRGLFFDSKTDWAKHHLVLYLKSGVLFIYVTEQAGYALRIPAAHTIAFQGKRHNNNNKTHSSSELETTTSSVVDSLNSCVVKLKFTYGHMKIRFPQHIAPEWRPVLLSAHECSLSPPTSNRSRYNSECSSLCSKTTTAKSPTKAIIRGPSKITLIRPSKITLIRQRRSPPPTSVCEECEEEIIEKNDETKDEDKNGN</sequence>
<protein>
    <submittedName>
        <fullName evidence="2">PH domain-containing protein</fullName>
    </submittedName>
</protein>
<evidence type="ECO:0000313" key="1">
    <source>
        <dbReference type="Proteomes" id="UP000887576"/>
    </source>
</evidence>
<accession>A0AC34QGG8</accession>
<dbReference type="WBParaSite" id="JU765_v2.g1609.t2">
    <property type="protein sequence ID" value="JU765_v2.g1609.t2"/>
    <property type="gene ID" value="JU765_v2.g1609"/>
</dbReference>
<organism evidence="1 2">
    <name type="scientific">Panagrolaimus sp. JU765</name>
    <dbReference type="NCBI Taxonomy" id="591449"/>
    <lineage>
        <taxon>Eukaryota</taxon>
        <taxon>Metazoa</taxon>
        <taxon>Ecdysozoa</taxon>
        <taxon>Nematoda</taxon>
        <taxon>Chromadorea</taxon>
        <taxon>Rhabditida</taxon>
        <taxon>Tylenchina</taxon>
        <taxon>Panagrolaimomorpha</taxon>
        <taxon>Panagrolaimoidea</taxon>
        <taxon>Panagrolaimidae</taxon>
        <taxon>Panagrolaimus</taxon>
    </lineage>
</organism>
<name>A0AC34QGG8_9BILA</name>
<evidence type="ECO:0000313" key="2">
    <source>
        <dbReference type="WBParaSite" id="JU765_v2.g1609.t2"/>
    </source>
</evidence>
<proteinExistence type="predicted"/>
<dbReference type="Proteomes" id="UP000887576">
    <property type="component" value="Unplaced"/>
</dbReference>
<reference evidence="2" key="1">
    <citation type="submission" date="2022-11" db="UniProtKB">
        <authorList>
            <consortium name="WormBaseParasite"/>
        </authorList>
    </citation>
    <scope>IDENTIFICATION</scope>
</reference>